<sequence>MSRKDAHFCSFLCILFYYSLAVTSERALLSWPCRKTVDGRMRGGAVAQTSETTEAYQLLATALQSRLKSETDELPDADDIVTALQSLAAAQKTFKGLDGAAHEAYQRTQPQQKIENVSGRARRSAARLGATADGLAACEWCDRALHHYDTERHQLLLNTTIHSQGIPMRIVVLYEPNYNGGSGADHGGLNEDTISPQRRSQGRITIVIVEAKPMSLQKCIRILDKEPIHVRTTKDLTNEVASVQPVLYKSAAQVLTTVEPFLRAHNNQTAIHFVGHALTGSIAGISAAILHGSLPMPKDKKGKRDKTKLDTHNATIMETNSTSGKTPLQGFGAGRSSAVLLGAPPPFSANVDSMFMVSLLYGDDILGRMSHESLDRLLQRTRRAMKSKGLVLKQMNWMRDTVSLATSNIMSHAYGSEGEEERLAIPGRAFLIRPRRLGNVCSMHEIGLQLKGGREALRAAILWQLHDVLLTKSFWKHHELNSYIHGLDRVQLRGVNDDDDDENE</sequence>
<evidence type="ECO:0000256" key="1">
    <source>
        <dbReference type="SAM" id="SignalP"/>
    </source>
</evidence>
<evidence type="ECO:0008006" key="4">
    <source>
        <dbReference type="Google" id="ProtNLM"/>
    </source>
</evidence>
<feature type="chain" id="PRO_5012871047" description="Fungal lipase-like domain-containing protein" evidence="1">
    <location>
        <begin position="22"/>
        <end position="504"/>
    </location>
</feature>
<accession>A0A1Z5JTM4</accession>
<dbReference type="InParanoid" id="A0A1Z5JTM4"/>
<name>A0A1Z5JTM4_FISSO</name>
<protein>
    <recommendedName>
        <fullName evidence="4">Fungal lipase-like domain-containing protein</fullName>
    </recommendedName>
</protein>
<feature type="signal peptide" evidence="1">
    <location>
        <begin position="1"/>
        <end position="21"/>
    </location>
</feature>
<organism evidence="2 3">
    <name type="scientific">Fistulifera solaris</name>
    <name type="common">Oleaginous diatom</name>
    <dbReference type="NCBI Taxonomy" id="1519565"/>
    <lineage>
        <taxon>Eukaryota</taxon>
        <taxon>Sar</taxon>
        <taxon>Stramenopiles</taxon>
        <taxon>Ochrophyta</taxon>
        <taxon>Bacillariophyta</taxon>
        <taxon>Bacillariophyceae</taxon>
        <taxon>Bacillariophycidae</taxon>
        <taxon>Naviculales</taxon>
        <taxon>Naviculaceae</taxon>
        <taxon>Fistulifera</taxon>
    </lineage>
</organism>
<keyword evidence="1" id="KW-0732">Signal</keyword>
<proteinExistence type="predicted"/>
<dbReference type="EMBL" id="BDSP01000111">
    <property type="protein sequence ID" value="GAX17121.1"/>
    <property type="molecule type" value="Genomic_DNA"/>
</dbReference>
<gene>
    <name evidence="2" type="ORF">FisN_5Hh507</name>
</gene>
<evidence type="ECO:0000313" key="3">
    <source>
        <dbReference type="Proteomes" id="UP000198406"/>
    </source>
</evidence>
<reference evidence="2 3" key="1">
    <citation type="journal article" date="2015" name="Plant Cell">
        <title>Oil accumulation by the oleaginous diatom Fistulifera solaris as revealed by the genome and transcriptome.</title>
        <authorList>
            <person name="Tanaka T."/>
            <person name="Maeda Y."/>
            <person name="Veluchamy A."/>
            <person name="Tanaka M."/>
            <person name="Abida H."/>
            <person name="Marechal E."/>
            <person name="Bowler C."/>
            <person name="Muto M."/>
            <person name="Sunaga Y."/>
            <person name="Tanaka M."/>
            <person name="Yoshino T."/>
            <person name="Taniguchi T."/>
            <person name="Fukuda Y."/>
            <person name="Nemoto M."/>
            <person name="Matsumoto M."/>
            <person name="Wong P.S."/>
            <person name="Aburatani S."/>
            <person name="Fujibuchi W."/>
        </authorList>
    </citation>
    <scope>NUCLEOTIDE SEQUENCE [LARGE SCALE GENOMIC DNA]</scope>
    <source>
        <strain evidence="2 3">JPCC DA0580</strain>
    </source>
</reference>
<keyword evidence="3" id="KW-1185">Reference proteome</keyword>
<dbReference type="Proteomes" id="UP000198406">
    <property type="component" value="Unassembled WGS sequence"/>
</dbReference>
<comment type="caution">
    <text evidence="2">The sequence shown here is derived from an EMBL/GenBank/DDBJ whole genome shotgun (WGS) entry which is preliminary data.</text>
</comment>
<evidence type="ECO:0000313" key="2">
    <source>
        <dbReference type="EMBL" id="GAX17121.1"/>
    </source>
</evidence>
<dbReference type="OrthoDB" id="438440at2759"/>
<dbReference type="AlphaFoldDB" id="A0A1Z5JTM4"/>